<dbReference type="NCBIfam" id="TIGR02937">
    <property type="entry name" value="sigma70-ECF"/>
    <property type="match status" value="1"/>
</dbReference>
<evidence type="ECO:0000259" key="4">
    <source>
        <dbReference type="PROSITE" id="PS00622"/>
    </source>
</evidence>
<dbReference type="PANTHER" id="PTHR43133">
    <property type="entry name" value="RNA POLYMERASE ECF-TYPE SIGMA FACTO"/>
    <property type="match status" value="1"/>
</dbReference>
<evidence type="ECO:0000256" key="1">
    <source>
        <dbReference type="ARBA" id="ARBA00023015"/>
    </source>
</evidence>
<dbReference type="InterPro" id="IPR013324">
    <property type="entry name" value="RNA_pol_sigma_r3/r4-like"/>
</dbReference>
<reference evidence="5 6" key="1">
    <citation type="submission" date="2019-08" db="EMBL/GenBank/DDBJ databases">
        <authorList>
            <person name="Peeters C."/>
        </authorList>
    </citation>
    <scope>NUCLEOTIDE SEQUENCE [LARGE SCALE GENOMIC DNA]</scope>
    <source>
        <strain evidence="5 6">LMG 31010</strain>
    </source>
</reference>
<dbReference type="InterPro" id="IPR014284">
    <property type="entry name" value="RNA_pol_sigma-70_dom"/>
</dbReference>
<organism evidence="5 6">
    <name type="scientific">Pandoraea commovens</name>
    <dbReference type="NCBI Taxonomy" id="2508289"/>
    <lineage>
        <taxon>Bacteria</taxon>
        <taxon>Pseudomonadati</taxon>
        <taxon>Pseudomonadota</taxon>
        <taxon>Betaproteobacteria</taxon>
        <taxon>Burkholderiales</taxon>
        <taxon>Burkholderiaceae</taxon>
        <taxon>Pandoraea</taxon>
    </lineage>
</organism>
<dbReference type="SUPFAM" id="SSF88659">
    <property type="entry name" value="Sigma3 and sigma4 domains of RNA polymerase sigma factors"/>
    <property type="match status" value="1"/>
</dbReference>
<keyword evidence="2" id="KW-0731">Sigma factor</keyword>
<keyword evidence="3" id="KW-0804">Transcription</keyword>
<dbReference type="GO" id="GO:0016987">
    <property type="term" value="F:sigma factor activity"/>
    <property type="evidence" value="ECO:0007669"/>
    <property type="project" value="UniProtKB-KW"/>
</dbReference>
<feature type="domain" description="HTH luxR-type" evidence="4">
    <location>
        <begin position="78"/>
        <end position="105"/>
    </location>
</feature>
<sequence>MRSWIFGILTNQIRKHYRSQAVQRQRFVSDDDVADTLAADDDPEKIIARSQRIDHLSAFIGRLEDRMRSALYEVSISGQTYDAVADQLDIPVGTLRSRVSRIREKLRAELEQIGVGRFD</sequence>
<dbReference type="Pfam" id="PF08281">
    <property type="entry name" value="Sigma70_r4_2"/>
    <property type="match status" value="1"/>
</dbReference>
<gene>
    <name evidence="5" type="primary">ecfG</name>
    <name evidence="5" type="ORF">PCO31010_03116</name>
</gene>
<evidence type="ECO:0000256" key="2">
    <source>
        <dbReference type="ARBA" id="ARBA00023082"/>
    </source>
</evidence>
<evidence type="ECO:0000256" key="3">
    <source>
        <dbReference type="ARBA" id="ARBA00023163"/>
    </source>
</evidence>
<protein>
    <submittedName>
        <fullName evidence="5">ECF RNA polymerase sigma factor EcfG</fullName>
    </submittedName>
</protein>
<dbReference type="InterPro" id="IPR039425">
    <property type="entry name" value="RNA_pol_sigma-70-like"/>
</dbReference>
<dbReference type="GO" id="GO:0006352">
    <property type="term" value="P:DNA-templated transcription initiation"/>
    <property type="evidence" value="ECO:0007669"/>
    <property type="project" value="InterPro"/>
</dbReference>
<dbReference type="EMBL" id="CABPSA010000005">
    <property type="protein sequence ID" value="VVE20119.1"/>
    <property type="molecule type" value="Genomic_DNA"/>
</dbReference>
<dbReference type="InterPro" id="IPR000792">
    <property type="entry name" value="Tscrpt_reg_LuxR_C"/>
</dbReference>
<proteinExistence type="predicted"/>
<evidence type="ECO:0000313" key="5">
    <source>
        <dbReference type="EMBL" id="VVE20119.1"/>
    </source>
</evidence>
<dbReference type="PROSITE" id="PS00622">
    <property type="entry name" value="HTH_LUXR_1"/>
    <property type="match status" value="1"/>
</dbReference>
<dbReference type="InterPro" id="IPR013249">
    <property type="entry name" value="RNA_pol_sigma70_r4_t2"/>
</dbReference>
<dbReference type="GO" id="GO:0003677">
    <property type="term" value="F:DNA binding"/>
    <property type="evidence" value="ECO:0007669"/>
    <property type="project" value="InterPro"/>
</dbReference>
<name>A0A5E4W8B4_9BURK</name>
<dbReference type="Proteomes" id="UP000343335">
    <property type="component" value="Unassembled WGS sequence"/>
</dbReference>
<keyword evidence="1" id="KW-0805">Transcription regulation</keyword>
<dbReference type="AlphaFoldDB" id="A0A5E4W8B4"/>
<dbReference type="PANTHER" id="PTHR43133:SF25">
    <property type="entry name" value="RNA POLYMERASE SIGMA FACTOR RFAY-RELATED"/>
    <property type="match status" value="1"/>
</dbReference>
<accession>A0A5E4W8B4</accession>
<dbReference type="InterPro" id="IPR036388">
    <property type="entry name" value="WH-like_DNA-bd_sf"/>
</dbReference>
<dbReference type="Gene3D" id="1.10.10.10">
    <property type="entry name" value="Winged helix-like DNA-binding domain superfamily/Winged helix DNA-binding domain"/>
    <property type="match status" value="1"/>
</dbReference>
<evidence type="ECO:0000313" key="6">
    <source>
        <dbReference type="Proteomes" id="UP000343335"/>
    </source>
</evidence>